<dbReference type="EMBL" id="AGNK02003146">
    <property type="status" value="NOT_ANNOTATED_CDS"/>
    <property type="molecule type" value="Genomic_DNA"/>
</dbReference>
<protein>
    <submittedName>
        <fullName evidence="1">Uncharacterized protein</fullName>
    </submittedName>
</protein>
<sequence>MGAPIYTCASYKETMEAGEYESKLRVAEARGVRGGAGDDEDDDWDRATGRCRASGGWPWVADEASASLTCPVSHVSAAVSTLGAACWFCAADAAALFGLGWNGSEQPSQARRRFESASPSKDSESYRITDLDSAVLVRDRSVHEVEDHYNIGNYLRFKITWQ</sequence>
<dbReference type="Gramene" id="KQL05632">
    <property type="protein sequence ID" value="KQL05632"/>
    <property type="gene ID" value="SETIT_004655mg"/>
</dbReference>
<dbReference type="EnsemblPlants" id="KQL05632">
    <property type="protein sequence ID" value="KQL05632"/>
    <property type="gene ID" value="SETIT_004655mg"/>
</dbReference>
<reference evidence="1" key="2">
    <citation type="submission" date="2018-08" db="UniProtKB">
        <authorList>
            <consortium name="EnsemblPlants"/>
        </authorList>
    </citation>
    <scope>IDENTIFICATION</scope>
    <source>
        <strain evidence="1">Yugu1</strain>
    </source>
</reference>
<name>K3XRV9_SETIT</name>
<dbReference type="Proteomes" id="UP000004995">
    <property type="component" value="Unassembled WGS sequence"/>
</dbReference>
<dbReference type="AlphaFoldDB" id="K3XRV9"/>
<evidence type="ECO:0000313" key="1">
    <source>
        <dbReference type="EnsemblPlants" id="KQL05632"/>
    </source>
</evidence>
<dbReference type="HOGENOM" id="CLU_1638282_0_0_1"/>
<organism evidence="1 2">
    <name type="scientific">Setaria italica</name>
    <name type="common">Foxtail millet</name>
    <name type="synonym">Panicum italicum</name>
    <dbReference type="NCBI Taxonomy" id="4555"/>
    <lineage>
        <taxon>Eukaryota</taxon>
        <taxon>Viridiplantae</taxon>
        <taxon>Streptophyta</taxon>
        <taxon>Embryophyta</taxon>
        <taxon>Tracheophyta</taxon>
        <taxon>Spermatophyta</taxon>
        <taxon>Magnoliopsida</taxon>
        <taxon>Liliopsida</taxon>
        <taxon>Poales</taxon>
        <taxon>Poaceae</taxon>
        <taxon>PACMAD clade</taxon>
        <taxon>Panicoideae</taxon>
        <taxon>Panicodae</taxon>
        <taxon>Paniceae</taxon>
        <taxon>Cenchrinae</taxon>
        <taxon>Setaria</taxon>
    </lineage>
</organism>
<proteinExistence type="predicted"/>
<keyword evidence="2" id="KW-1185">Reference proteome</keyword>
<reference evidence="2" key="1">
    <citation type="journal article" date="2012" name="Nat. Biotechnol.">
        <title>Reference genome sequence of the model plant Setaria.</title>
        <authorList>
            <person name="Bennetzen J.L."/>
            <person name="Schmutz J."/>
            <person name="Wang H."/>
            <person name="Percifield R."/>
            <person name="Hawkins J."/>
            <person name="Pontaroli A.C."/>
            <person name="Estep M."/>
            <person name="Feng L."/>
            <person name="Vaughn J.N."/>
            <person name="Grimwood J."/>
            <person name="Jenkins J."/>
            <person name="Barry K."/>
            <person name="Lindquist E."/>
            <person name="Hellsten U."/>
            <person name="Deshpande S."/>
            <person name="Wang X."/>
            <person name="Wu X."/>
            <person name="Mitros T."/>
            <person name="Triplett J."/>
            <person name="Yang X."/>
            <person name="Ye C.Y."/>
            <person name="Mauro-Herrera M."/>
            <person name="Wang L."/>
            <person name="Li P."/>
            <person name="Sharma M."/>
            <person name="Sharma R."/>
            <person name="Ronald P.C."/>
            <person name="Panaud O."/>
            <person name="Kellogg E.A."/>
            <person name="Brutnell T.P."/>
            <person name="Doust A.N."/>
            <person name="Tuskan G.A."/>
            <person name="Rokhsar D."/>
            <person name="Devos K.M."/>
        </authorList>
    </citation>
    <scope>NUCLEOTIDE SEQUENCE [LARGE SCALE GENOMIC DNA]</scope>
    <source>
        <strain evidence="2">cv. Yugu1</strain>
    </source>
</reference>
<accession>K3XRV9</accession>
<evidence type="ECO:0000313" key="2">
    <source>
        <dbReference type="Proteomes" id="UP000004995"/>
    </source>
</evidence>
<dbReference type="InParanoid" id="K3XRV9"/>